<protein>
    <recommendedName>
        <fullName evidence="1">non-specific serine/threonine protein kinase</fullName>
        <ecNumber evidence="1">2.7.11.1</ecNumber>
    </recommendedName>
</protein>
<keyword evidence="11" id="KW-0812">Transmembrane</keyword>
<feature type="region of interest" description="Disordered" evidence="10">
    <location>
        <begin position="411"/>
        <end position="464"/>
    </location>
</feature>
<evidence type="ECO:0000256" key="1">
    <source>
        <dbReference type="ARBA" id="ARBA00012513"/>
    </source>
</evidence>
<organism evidence="13 14">
    <name type="scientific">Nakamurella panacisegetis</name>
    <dbReference type="NCBI Taxonomy" id="1090615"/>
    <lineage>
        <taxon>Bacteria</taxon>
        <taxon>Bacillati</taxon>
        <taxon>Actinomycetota</taxon>
        <taxon>Actinomycetes</taxon>
        <taxon>Nakamurellales</taxon>
        <taxon>Nakamurellaceae</taxon>
        <taxon>Nakamurella</taxon>
    </lineage>
</organism>
<comment type="catalytic activity">
    <reaction evidence="8">
        <text>L-seryl-[protein] + ATP = O-phospho-L-seryl-[protein] + ADP + H(+)</text>
        <dbReference type="Rhea" id="RHEA:17989"/>
        <dbReference type="Rhea" id="RHEA-COMP:9863"/>
        <dbReference type="Rhea" id="RHEA-COMP:11604"/>
        <dbReference type="ChEBI" id="CHEBI:15378"/>
        <dbReference type="ChEBI" id="CHEBI:29999"/>
        <dbReference type="ChEBI" id="CHEBI:30616"/>
        <dbReference type="ChEBI" id="CHEBI:83421"/>
        <dbReference type="ChEBI" id="CHEBI:456216"/>
        <dbReference type="EC" id="2.7.11.1"/>
    </reaction>
</comment>
<dbReference type="STRING" id="1090615.SAMN04515671_2390"/>
<dbReference type="Pfam" id="PF00069">
    <property type="entry name" value="Pkinase"/>
    <property type="match status" value="1"/>
</dbReference>
<dbReference type="GO" id="GO:0004674">
    <property type="term" value="F:protein serine/threonine kinase activity"/>
    <property type="evidence" value="ECO:0007669"/>
    <property type="project" value="UniProtKB-KW"/>
</dbReference>
<feature type="region of interest" description="Disordered" evidence="10">
    <location>
        <begin position="730"/>
        <end position="752"/>
    </location>
</feature>
<evidence type="ECO:0000256" key="11">
    <source>
        <dbReference type="SAM" id="Phobius"/>
    </source>
</evidence>
<keyword evidence="4 9" id="KW-0547">Nucleotide-binding</keyword>
<dbReference type="SMART" id="SM00220">
    <property type="entry name" value="S_TKc"/>
    <property type="match status" value="1"/>
</dbReference>
<dbReference type="SUPFAM" id="SSF82171">
    <property type="entry name" value="DPP6 N-terminal domain-like"/>
    <property type="match status" value="1"/>
</dbReference>
<dbReference type="PANTHER" id="PTHR43289">
    <property type="entry name" value="MITOGEN-ACTIVATED PROTEIN KINASE KINASE KINASE 20-RELATED"/>
    <property type="match status" value="1"/>
</dbReference>
<evidence type="ECO:0000256" key="9">
    <source>
        <dbReference type="PROSITE-ProRule" id="PRU10141"/>
    </source>
</evidence>
<dbReference type="EMBL" id="LT629710">
    <property type="protein sequence ID" value="SDO93033.1"/>
    <property type="molecule type" value="Genomic_DNA"/>
</dbReference>
<dbReference type="Proteomes" id="UP000198741">
    <property type="component" value="Chromosome I"/>
</dbReference>
<dbReference type="PANTHER" id="PTHR43289:SF6">
    <property type="entry name" value="SERINE_THREONINE-PROTEIN KINASE NEKL-3"/>
    <property type="match status" value="1"/>
</dbReference>
<evidence type="ECO:0000313" key="13">
    <source>
        <dbReference type="EMBL" id="SDO93033.1"/>
    </source>
</evidence>
<evidence type="ECO:0000256" key="10">
    <source>
        <dbReference type="SAM" id="MobiDB-lite"/>
    </source>
</evidence>
<proteinExistence type="predicted"/>
<evidence type="ECO:0000256" key="2">
    <source>
        <dbReference type="ARBA" id="ARBA00022527"/>
    </source>
</evidence>
<keyword evidence="11" id="KW-0472">Membrane</keyword>
<feature type="domain" description="Protein kinase" evidence="12">
    <location>
        <begin position="15"/>
        <end position="286"/>
    </location>
</feature>
<dbReference type="Gene3D" id="3.30.200.20">
    <property type="entry name" value="Phosphorylase Kinase, domain 1"/>
    <property type="match status" value="1"/>
</dbReference>
<dbReference type="PROSITE" id="PS00108">
    <property type="entry name" value="PROTEIN_KINASE_ST"/>
    <property type="match status" value="1"/>
</dbReference>
<dbReference type="InterPro" id="IPR011659">
    <property type="entry name" value="WD40"/>
</dbReference>
<evidence type="ECO:0000256" key="8">
    <source>
        <dbReference type="ARBA" id="ARBA00048679"/>
    </source>
</evidence>
<comment type="catalytic activity">
    <reaction evidence="7">
        <text>L-threonyl-[protein] + ATP = O-phospho-L-threonyl-[protein] + ADP + H(+)</text>
        <dbReference type="Rhea" id="RHEA:46608"/>
        <dbReference type="Rhea" id="RHEA-COMP:11060"/>
        <dbReference type="Rhea" id="RHEA-COMP:11605"/>
        <dbReference type="ChEBI" id="CHEBI:15378"/>
        <dbReference type="ChEBI" id="CHEBI:30013"/>
        <dbReference type="ChEBI" id="CHEBI:30616"/>
        <dbReference type="ChEBI" id="CHEBI:61977"/>
        <dbReference type="ChEBI" id="CHEBI:456216"/>
        <dbReference type="EC" id="2.7.11.1"/>
    </reaction>
</comment>
<evidence type="ECO:0000256" key="3">
    <source>
        <dbReference type="ARBA" id="ARBA00022679"/>
    </source>
</evidence>
<dbReference type="SUPFAM" id="SSF56112">
    <property type="entry name" value="Protein kinase-like (PK-like)"/>
    <property type="match status" value="1"/>
</dbReference>
<dbReference type="FunFam" id="3.30.200.20:FF:000035">
    <property type="entry name" value="Serine/threonine protein kinase Stk1"/>
    <property type="match status" value="1"/>
</dbReference>
<keyword evidence="11" id="KW-1133">Transmembrane helix</keyword>
<feature type="compositionally biased region" description="Low complexity" evidence="10">
    <location>
        <begin position="417"/>
        <end position="458"/>
    </location>
</feature>
<dbReference type="InterPro" id="IPR017441">
    <property type="entry name" value="Protein_kinase_ATP_BS"/>
</dbReference>
<gene>
    <name evidence="13" type="ORF">SAMN04515671_2390</name>
</gene>
<accession>A0A1H0NK30</accession>
<dbReference type="InterPro" id="IPR011009">
    <property type="entry name" value="Kinase-like_dom_sf"/>
</dbReference>
<evidence type="ECO:0000256" key="4">
    <source>
        <dbReference type="ARBA" id="ARBA00022741"/>
    </source>
</evidence>
<keyword evidence="14" id="KW-1185">Reference proteome</keyword>
<dbReference type="OrthoDB" id="9762169at2"/>
<dbReference type="GO" id="GO:0005524">
    <property type="term" value="F:ATP binding"/>
    <property type="evidence" value="ECO:0007669"/>
    <property type="project" value="UniProtKB-UniRule"/>
</dbReference>
<feature type="transmembrane region" description="Helical" evidence="11">
    <location>
        <begin position="384"/>
        <end position="403"/>
    </location>
</feature>
<dbReference type="Pfam" id="PF07676">
    <property type="entry name" value="PD40"/>
    <property type="match status" value="2"/>
</dbReference>
<keyword evidence="5 13" id="KW-0418">Kinase</keyword>
<evidence type="ECO:0000256" key="6">
    <source>
        <dbReference type="ARBA" id="ARBA00022840"/>
    </source>
</evidence>
<dbReference type="InterPro" id="IPR011042">
    <property type="entry name" value="6-blade_b-propeller_TolB-like"/>
</dbReference>
<dbReference type="PROSITE" id="PS50011">
    <property type="entry name" value="PROTEIN_KINASE_DOM"/>
    <property type="match status" value="1"/>
</dbReference>
<sequence>MPSMSLAPGEVFAGFTIERELGAGGMGVVYLARHPRLPRHVALKLLRTDLGADTSFVSRFRREAETVARLDHPNIVSIDDSGADGGQLWISMRFIDGTTASEALAGHPNGLDPARVVHIVERVASALDFAHRHRVVHRDVKPANILLTADPDDGDERVYLTDFGVAKAMDEIEAQATALTTAGGVVATLDYAAPEQIEGKPLDGRCDVYALGCVLYKLLTGVIPFPGETLAAKVYARLHNAPPVPSDRVPDLPAGFDEVVSKALALDPDDRYQTGKALAVAARAALNTAPRGSTSTVRIDPTDPDRTQSLMPGPGHPANPPTRQISPSDPGTPPPGSATGPSAGYSTSDSLPSDVAHLLGHGPYRAGPGPSGISRTRTIRRRSWLAVGGVALVAAVVVGVVMLQPAPVAGTAGVGPSGHSTPASSGGSSSSAASSGPSRASSGSSSSSVAASTPPVAGLSGSTPLGPGVIVASRQYQGKWALYPIDATTGKVGPAITRKPAESPQNPLISTQRGSLIYLQGGGTSGDRNTIRTSAVNGDGDRQLFATPTACVSISRPAWDQADPQRLAINCSTADGPTLLEIVTLDGKLVTTLDTHLRTVDDLSFSPDGTQLVYWGSTGARAGDGGLYIQATDGKSKPRSLTPADGHDADCDFSPDGKQVVFRRVDASDPTHPHIAVVGADGTGLRTLAAVGQGPVWSPDGKQIAYKNDATRPDGTKKAEIFVVNATGTSTPRELATDDAGTVGGSPIWGPR</sequence>
<dbReference type="InterPro" id="IPR000719">
    <property type="entry name" value="Prot_kinase_dom"/>
</dbReference>
<dbReference type="InterPro" id="IPR008271">
    <property type="entry name" value="Ser/Thr_kinase_AS"/>
</dbReference>
<keyword evidence="6 9" id="KW-0067">ATP-binding</keyword>
<evidence type="ECO:0000259" key="12">
    <source>
        <dbReference type="PROSITE" id="PS50011"/>
    </source>
</evidence>
<evidence type="ECO:0000313" key="14">
    <source>
        <dbReference type="Proteomes" id="UP000198741"/>
    </source>
</evidence>
<dbReference type="Gene3D" id="1.10.510.10">
    <property type="entry name" value="Transferase(Phosphotransferase) domain 1"/>
    <property type="match status" value="1"/>
</dbReference>
<evidence type="ECO:0000256" key="5">
    <source>
        <dbReference type="ARBA" id="ARBA00022777"/>
    </source>
</evidence>
<feature type="compositionally biased region" description="Low complexity" evidence="10">
    <location>
        <begin position="337"/>
        <end position="348"/>
    </location>
</feature>
<dbReference type="EC" id="2.7.11.1" evidence="1"/>
<keyword evidence="3" id="KW-0808">Transferase</keyword>
<name>A0A1H0NK30_9ACTN</name>
<dbReference type="Gene3D" id="2.120.10.30">
    <property type="entry name" value="TolB, C-terminal domain"/>
    <property type="match status" value="1"/>
</dbReference>
<dbReference type="CDD" id="cd14014">
    <property type="entry name" value="STKc_PknB_like"/>
    <property type="match status" value="1"/>
</dbReference>
<feature type="binding site" evidence="9">
    <location>
        <position position="44"/>
    </location>
    <ligand>
        <name>ATP</name>
        <dbReference type="ChEBI" id="CHEBI:30616"/>
    </ligand>
</feature>
<evidence type="ECO:0000256" key="7">
    <source>
        <dbReference type="ARBA" id="ARBA00047899"/>
    </source>
</evidence>
<reference evidence="13" key="1">
    <citation type="submission" date="2016-10" db="EMBL/GenBank/DDBJ databases">
        <authorList>
            <person name="de Groot N.N."/>
        </authorList>
    </citation>
    <scope>NUCLEOTIDE SEQUENCE [LARGE SCALE GENOMIC DNA]</scope>
    <source>
        <strain evidence="13">P4-7</strain>
    </source>
</reference>
<keyword evidence="2 13" id="KW-0723">Serine/threonine-protein kinase</keyword>
<feature type="region of interest" description="Disordered" evidence="10">
    <location>
        <begin position="289"/>
        <end position="375"/>
    </location>
</feature>
<dbReference type="AlphaFoldDB" id="A0A1H0NK30"/>
<dbReference type="PROSITE" id="PS00107">
    <property type="entry name" value="PROTEIN_KINASE_ATP"/>
    <property type="match status" value="1"/>
</dbReference>